<dbReference type="InterPro" id="IPR001471">
    <property type="entry name" value="AP2/ERF_dom"/>
</dbReference>
<keyword evidence="9" id="KW-1185">Reference proteome</keyword>
<evidence type="ECO:0000256" key="2">
    <source>
        <dbReference type="ARBA" id="ARBA00023015"/>
    </source>
</evidence>
<keyword evidence="4" id="KW-0804">Transcription</keyword>
<dbReference type="GO" id="GO:0003677">
    <property type="term" value="F:DNA binding"/>
    <property type="evidence" value="ECO:0007669"/>
    <property type="project" value="UniProtKB-KW"/>
</dbReference>
<organism evidence="8 9">
    <name type="scientific">Coptis chinensis</name>
    <dbReference type="NCBI Taxonomy" id="261450"/>
    <lineage>
        <taxon>Eukaryota</taxon>
        <taxon>Viridiplantae</taxon>
        <taxon>Streptophyta</taxon>
        <taxon>Embryophyta</taxon>
        <taxon>Tracheophyta</taxon>
        <taxon>Spermatophyta</taxon>
        <taxon>Magnoliopsida</taxon>
        <taxon>Ranunculales</taxon>
        <taxon>Ranunculaceae</taxon>
        <taxon>Coptidoideae</taxon>
        <taxon>Coptis</taxon>
    </lineage>
</organism>
<protein>
    <recommendedName>
        <fullName evidence="7">AP2/ERF domain-containing protein</fullName>
    </recommendedName>
</protein>
<keyword evidence="2" id="KW-0805">Transcription regulation</keyword>
<feature type="region of interest" description="Disordered" evidence="6">
    <location>
        <begin position="47"/>
        <end position="79"/>
    </location>
</feature>
<evidence type="ECO:0000256" key="4">
    <source>
        <dbReference type="ARBA" id="ARBA00023163"/>
    </source>
</evidence>
<feature type="region of interest" description="Disordered" evidence="6">
    <location>
        <begin position="269"/>
        <end position="293"/>
    </location>
</feature>
<name>A0A835J1N6_9MAGN</name>
<feature type="compositionally biased region" description="Polar residues" evidence="6">
    <location>
        <begin position="62"/>
        <end position="74"/>
    </location>
</feature>
<reference evidence="8 9" key="1">
    <citation type="submission" date="2020-10" db="EMBL/GenBank/DDBJ databases">
        <title>The Coptis chinensis genome and diversification of protoberbering-type alkaloids.</title>
        <authorList>
            <person name="Wang B."/>
            <person name="Shu S."/>
            <person name="Song C."/>
            <person name="Liu Y."/>
        </authorList>
    </citation>
    <scope>NUCLEOTIDE SEQUENCE [LARGE SCALE GENOMIC DNA]</scope>
    <source>
        <strain evidence="8">HL-2020</strain>
        <tissue evidence="8">Leaf</tissue>
    </source>
</reference>
<dbReference type="GO" id="GO:0003700">
    <property type="term" value="F:DNA-binding transcription factor activity"/>
    <property type="evidence" value="ECO:0007669"/>
    <property type="project" value="InterPro"/>
</dbReference>
<keyword evidence="5" id="KW-0539">Nucleus</keyword>
<sequence length="349" mass="40555">MEMEMLKIKCEAMCGKHLLSMDDGVVRKCVKRRRREPIANLNVFDHKRGKKMQQQQLQQQQENIDQTTTNATSKRSSKFRGVSRHRWTGRFEAHLWDKGSWNTTQRKKGKQGNMNVNACFFWAYDEEESAARAYDLAALKYWGMATFTNFPVSSYEKEIETMQNLTKEEYLACLRRKSSGFSRGASKYRGVARHHHNGRWEARIGRVFGNKYLYLGTYKPSFFSAVTNFDSSQEKKHVFLKKDSVKKSSSSTALELLLRSSIFQELVEKNSSSSSEDETDWEDSREQQQASSDKQYNAIFYDRISDFPYVYSDGNSLLSEFDGSESPSYLFNQTEQFLWNGALNMSFVN</sequence>
<gene>
    <name evidence="8" type="ORF">IFM89_023434</name>
</gene>
<proteinExistence type="predicted"/>
<dbReference type="PANTHER" id="PTHR32467">
    <property type="entry name" value="AP2-LIKE ETHYLENE-RESPONSIVE TRANSCRIPTION FACTOR"/>
    <property type="match status" value="1"/>
</dbReference>
<dbReference type="SUPFAM" id="SSF54171">
    <property type="entry name" value="DNA-binding domain"/>
    <property type="match status" value="2"/>
</dbReference>
<dbReference type="PROSITE" id="PS51032">
    <property type="entry name" value="AP2_ERF"/>
    <property type="match status" value="2"/>
</dbReference>
<comment type="subcellular location">
    <subcellularLocation>
        <location evidence="1">Nucleus</location>
    </subcellularLocation>
</comment>
<evidence type="ECO:0000256" key="6">
    <source>
        <dbReference type="SAM" id="MobiDB-lite"/>
    </source>
</evidence>
<accession>A0A835J1N6</accession>
<dbReference type="AlphaFoldDB" id="A0A835J1N6"/>
<dbReference type="Proteomes" id="UP000631114">
    <property type="component" value="Unassembled WGS sequence"/>
</dbReference>
<evidence type="ECO:0000259" key="7">
    <source>
        <dbReference type="PROSITE" id="PS51032"/>
    </source>
</evidence>
<feature type="domain" description="AP2/ERF" evidence="7">
    <location>
        <begin position="78"/>
        <end position="151"/>
    </location>
</feature>
<feature type="domain" description="AP2/ERF" evidence="7">
    <location>
        <begin position="187"/>
        <end position="218"/>
    </location>
</feature>
<dbReference type="OrthoDB" id="207175at2759"/>
<comment type="caution">
    <text evidence="8">The sequence shown here is derived from an EMBL/GenBank/DDBJ whole genome shotgun (WGS) entry which is preliminary data.</text>
</comment>
<dbReference type="SMART" id="SM00380">
    <property type="entry name" value="AP2"/>
    <property type="match status" value="2"/>
</dbReference>
<dbReference type="InterPro" id="IPR016177">
    <property type="entry name" value="DNA-bd_dom_sf"/>
</dbReference>
<evidence type="ECO:0000313" key="8">
    <source>
        <dbReference type="EMBL" id="KAF9625498.1"/>
    </source>
</evidence>
<dbReference type="PANTHER" id="PTHR32467:SF81">
    <property type="entry name" value="OS06G0145700 PROTEIN"/>
    <property type="match status" value="1"/>
</dbReference>
<evidence type="ECO:0000313" key="9">
    <source>
        <dbReference type="Proteomes" id="UP000631114"/>
    </source>
</evidence>
<evidence type="ECO:0000256" key="1">
    <source>
        <dbReference type="ARBA" id="ARBA00004123"/>
    </source>
</evidence>
<dbReference type="EMBL" id="JADFTS010000001">
    <property type="protein sequence ID" value="KAF9625498.1"/>
    <property type="molecule type" value="Genomic_DNA"/>
</dbReference>
<dbReference type="Gene3D" id="3.30.730.10">
    <property type="entry name" value="AP2/ERF domain"/>
    <property type="match status" value="2"/>
</dbReference>
<dbReference type="GO" id="GO:0005634">
    <property type="term" value="C:nucleus"/>
    <property type="evidence" value="ECO:0007669"/>
    <property type="project" value="UniProtKB-SubCell"/>
</dbReference>
<evidence type="ECO:0000256" key="3">
    <source>
        <dbReference type="ARBA" id="ARBA00023125"/>
    </source>
</evidence>
<evidence type="ECO:0000256" key="5">
    <source>
        <dbReference type="ARBA" id="ARBA00023242"/>
    </source>
</evidence>
<keyword evidence="3" id="KW-0238">DNA-binding</keyword>
<dbReference type="CDD" id="cd00018">
    <property type="entry name" value="AP2"/>
    <property type="match status" value="1"/>
</dbReference>
<dbReference type="InterPro" id="IPR036955">
    <property type="entry name" value="AP2/ERF_dom_sf"/>
</dbReference>